<dbReference type="InterPro" id="IPR031325">
    <property type="entry name" value="RHS_repeat"/>
</dbReference>
<evidence type="ECO:0000313" key="3">
    <source>
        <dbReference type="Proteomes" id="UP000297872"/>
    </source>
</evidence>
<proteinExistence type="predicted"/>
<dbReference type="OrthoDB" id="1081184at2"/>
<feature type="signal peptide" evidence="1">
    <location>
        <begin position="1"/>
        <end position="24"/>
    </location>
</feature>
<dbReference type="Pfam" id="PF05593">
    <property type="entry name" value="RHS_repeat"/>
    <property type="match status" value="1"/>
</dbReference>
<feature type="chain" id="PRO_5021246620" description="RHS repeat protein" evidence="1">
    <location>
        <begin position="25"/>
        <end position="211"/>
    </location>
</feature>
<keyword evidence="1" id="KW-0732">Signal</keyword>
<dbReference type="EMBL" id="SGVY01000011">
    <property type="protein sequence ID" value="TFH82630.1"/>
    <property type="molecule type" value="Genomic_DNA"/>
</dbReference>
<sequence length="211" mass="24217">MSKFFKTLGVLFSLLLLTSVSMTAQVKKKTTTVKRTVVAQTKPVLDLTCFDLKGKVHTCIEWSNAGGPRHKRIFDRNGKWIGYRDDGGLNIWNNISGLKRDAKGRITFYREKDDDYTVPKAISYDSAGRVTKITSVFDEETDETVYSYDSKGRLIKEVFTATDMSEENVTVYKYSDYEFDSHGNWTSRICEFEVDGNPVRECISRVITYYK</sequence>
<protein>
    <recommendedName>
        <fullName evidence="4">RHS repeat protein</fullName>
    </recommendedName>
</protein>
<reference evidence="2 3" key="1">
    <citation type="submission" date="2019-02" db="EMBL/GenBank/DDBJ databases">
        <title>Draft Genome Sequence of the Prevotella sp. BCRC 81118, Isolated from Human Feces.</title>
        <authorList>
            <person name="Huang C.-H."/>
        </authorList>
    </citation>
    <scope>NUCLEOTIDE SEQUENCE [LARGE SCALE GENOMIC DNA]</scope>
    <source>
        <strain evidence="2 3">BCRC 81118</strain>
    </source>
</reference>
<evidence type="ECO:0000313" key="2">
    <source>
        <dbReference type="EMBL" id="TFH82630.1"/>
    </source>
</evidence>
<accession>A0A4Y8VQ66</accession>
<evidence type="ECO:0008006" key="4">
    <source>
        <dbReference type="Google" id="ProtNLM"/>
    </source>
</evidence>
<evidence type="ECO:0000256" key="1">
    <source>
        <dbReference type="SAM" id="SignalP"/>
    </source>
</evidence>
<keyword evidence="3" id="KW-1185">Reference proteome</keyword>
<comment type="caution">
    <text evidence="2">The sequence shown here is derived from an EMBL/GenBank/DDBJ whole genome shotgun (WGS) entry which is preliminary data.</text>
</comment>
<gene>
    <name evidence="2" type="ORF">EXN75_05825</name>
</gene>
<dbReference type="AlphaFoldDB" id="A0A4Y8VQ66"/>
<organism evidence="2 3">
    <name type="scientific">Segatella hominis</name>
    <dbReference type="NCBI Taxonomy" id="2518605"/>
    <lineage>
        <taxon>Bacteria</taxon>
        <taxon>Pseudomonadati</taxon>
        <taxon>Bacteroidota</taxon>
        <taxon>Bacteroidia</taxon>
        <taxon>Bacteroidales</taxon>
        <taxon>Prevotellaceae</taxon>
        <taxon>Segatella</taxon>
    </lineage>
</organism>
<dbReference type="Proteomes" id="UP000297872">
    <property type="component" value="Unassembled WGS sequence"/>
</dbReference>
<dbReference type="Gene3D" id="2.180.10.10">
    <property type="entry name" value="RHS repeat-associated core"/>
    <property type="match status" value="1"/>
</dbReference>
<name>A0A4Y8VQ66_9BACT</name>